<dbReference type="SUPFAM" id="SSF53187">
    <property type="entry name" value="Zn-dependent exopeptidases"/>
    <property type="match status" value="1"/>
</dbReference>
<dbReference type="GO" id="GO:0019877">
    <property type="term" value="P:diaminopimelate biosynthetic process"/>
    <property type="evidence" value="ECO:0007669"/>
    <property type="project" value="TreeGrafter"/>
</dbReference>
<dbReference type="Gene3D" id="3.30.70.360">
    <property type="match status" value="1"/>
</dbReference>
<dbReference type="InterPro" id="IPR011650">
    <property type="entry name" value="Peptidase_M20_dimer"/>
</dbReference>
<dbReference type="eggNOG" id="COG1473">
    <property type="taxonomic scope" value="Bacteria"/>
</dbReference>
<dbReference type="Gene3D" id="3.40.630.10">
    <property type="entry name" value="Zn peptidases"/>
    <property type="match status" value="1"/>
</dbReference>
<dbReference type="AlphaFoldDB" id="H1XVK4"/>
<reference evidence="4 7" key="2">
    <citation type="submission" date="2016-11" db="EMBL/GenBank/DDBJ databases">
        <title>Genomic analysis of Caldithrix abyssi and proposal of a novel bacterial phylum Caldithrichaeota.</title>
        <authorList>
            <person name="Kublanov I."/>
            <person name="Sigalova O."/>
            <person name="Gavrilov S."/>
            <person name="Lebedinsky A."/>
            <person name="Ivanova N."/>
            <person name="Daum C."/>
            <person name="Reddy T."/>
            <person name="Klenk H.P."/>
            <person name="Goker M."/>
            <person name="Reva O."/>
            <person name="Miroshnichenko M."/>
            <person name="Kyprides N."/>
            <person name="Woyke T."/>
            <person name="Gelfand M."/>
        </authorList>
    </citation>
    <scope>NUCLEOTIDE SEQUENCE [LARGE SCALE GENOMIC DNA]</scope>
    <source>
        <strain evidence="4 7">LF13</strain>
    </source>
</reference>
<feature type="binding site" evidence="2">
    <location>
        <position position="154"/>
    </location>
    <ligand>
        <name>Mn(2+)</name>
        <dbReference type="ChEBI" id="CHEBI:29035"/>
        <label>2</label>
    </ligand>
</feature>
<dbReference type="PaxDb" id="880073-Calab_3300"/>
<feature type="binding site" evidence="2">
    <location>
        <position position="95"/>
    </location>
    <ligand>
        <name>Mn(2+)</name>
        <dbReference type="ChEBI" id="CHEBI:29035"/>
        <label>2</label>
    </ligand>
</feature>
<feature type="domain" description="Peptidase M20 dimerisation" evidence="3">
    <location>
        <begin position="175"/>
        <end position="268"/>
    </location>
</feature>
<dbReference type="NCBIfam" id="TIGR01891">
    <property type="entry name" value="amidohydrolases"/>
    <property type="match status" value="1"/>
</dbReference>
<dbReference type="HOGENOM" id="CLU_023257_1_1_0"/>
<gene>
    <name evidence="4" type="ORF">Cabys_2196</name>
    <name evidence="5" type="ORF">Calab_3300</name>
</gene>
<dbReference type="PIRSF" id="PIRSF005962">
    <property type="entry name" value="Pept_M20D_amidohydro"/>
    <property type="match status" value="1"/>
</dbReference>
<evidence type="ECO:0000259" key="3">
    <source>
        <dbReference type="Pfam" id="PF07687"/>
    </source>
</evidence>
<keyword evidence="1 5" id="KW-0378">Hydrolase</keyword>
<keyword evidence="6" id="KW-1185">Reference proteome</keyword>
<dbReference type="KEGG" id="caby:Cabys_2196"/>
<dbReference type="PANTHER" id="PTHR11014:SF98">
    <property type="entry name" value="N-ACETYLDIAMINOPIMELATE DEACETYLASE"/>
    <property type="match status" value="1"/>
</dbReference>
<evidence type="ECO:0000313" key="6">
    <source>
        <dbReference type="Proteomes" id="UP000004671"/>
    </source>
</evidence>
<evidence type="ECO:0000313" key="5">
    <source>
        <dbReference type="EMBL" id="EHO42904.1"/>
    </source>
</evidence>
<organism evidence="5 6">
    <name type="scientific">Caldithrix abyssi DSM 13497</name>
    <dbReference type="NCBI Taxonomy" id="880073"/>
    <lineage>
        <taxon>Bacteria</taxon>
        <taxon>Pseudomonadati</taxon>
        <taxon>Calditrichota</taxon>
        <taxon>Calditrichia</taxon>
        <taxon>Calditrichales</taxon>
        <taxon>Calditrichaceae</taxon>
        <taxon>Caldithrix</taxon>
    </lineage>
</organism>
<evidence type="ECO:0000256" key="1">
    <source>
        <dbReference type="ARBA" id="ARBA00022801"/>
    </source>
</evidence>
<dbReference type="OrthoDB" id="9777385at2"/>
<dbReference type="GO" id="GO:0050118">
    <property type="term" value="F:N-acetyldiaminopimelate deacetylase activity"/>
    <property type="evidence" value="ECO:0007669"/>
    <property type="project" value="TreeGrafter"/>
</dbReference>
<dbReference type="FunCoup" id="H1XVK4">
    <property type="interactions" value="277"/>
</dbReference>
<dbReference type="InParanoid" id="H1XVK4"/>
<feature type="binding site" evidence="2">
    <location>
        <position position="93"/>
    </location>
    <ligand>
        <name>Mn(2+)</name>
        <dbReference type="ChEBI" id="CHEBI:29035"/>
        <label>2</label>
    </ligand>
</feature>
<dbReference type="RefSeq" id="WP_006930297.1">
    <property type="nucleotide sequence ID" value="NZ_CM001402.1"/>
</dbReference>
<dbReference type="EMBL" id="CP018099">
    <property type="protein sequence ID" value="APF18945.1"/>
    <property type="molecule type" value="Genomic_DNA"/>
</dbReference>
<dbReference type="PANTHER" id="PTHR11014">
    <property type="entry name" value="PEPTIDASE M20 FAMILY MEMBER"/>
    <property type="match status" value="1"/>
</dbReference>
<name>H1XVK4_CALAY</name>
<reference evidence="5 6" key="1">
    <citation type="submission" date="2011-09" db="EMBL/GenBank/DDBJ databases">
        <title>The permanent draft genome of Caldithrix abyssi DSM 13497.</title>
        <authorList>
            <consortium name="US DOE Joint Genome Institute (JGI-PGF)"/>
            <person name="Lucas S."/>
            <person name="Han J."/>
            <person name="Lapidus A."/>
            <person name="Bruce D."/>
            <person name="Goodwin L."/>
            <person name="Pitluck S."/>
            <person name="Peters L."/>
            <person name="Kyrpides N."/>
            <person name="Mavromatis K."/>
            <person name="Ivanova N."/>
            <person name="Mikhailova N."/>
            <person name="Chertkov O."/>
            <person name="Detter J.C."/>
            <person name="Tapia R."/>
            <person name="Han C."/>
            <person name="Land M."/>
            <person name="Hauser L."/>
            <person name="Markowitz V."/>
            <person name="Cheng J.-F."/>
            <person name="Hugenholtz P."/>
            <person name="Woyke T."/>
            <person name="Wu D."/>
            <person name="Spring S."/>
            <person name="Brambilla E."/>
            <person name="Klenk H.-P."/>
            <person name="Eisen J.A."/>
        </authorList>
    </citation>
    <scope>NUCLEOTIDE SEQUENCE [LARGE SCALE GENOMIC DNA]</scope>
    <source>
        <strain evidence="5 6">DSM 13497</strain>
    </source>
</reference>
<dbReference type="Proteomes" id="UP000004671">
    <property type="component" value="Chromosome"/>
</dbReference>
<dbReference type="SUPFAM" id="SSF55031">
    <property type="entry name" value="Bacterial exopeptidase dimerisation domain"/>
    <property type="match status" value="1"/>
</dbReference>
<feature type="binding site" evidence="2">
    <location>
        <position position="129"/>
    </location>
    <ligand>
        <name>Mn(2+)</name>
        <dbReference type="ChEBI" id="CHEBI:29035"/>
        <label>2</label>
    </ligand>
</feature>
<dbReference type="Proteomes" id="UP000183868">
    <property type="component" value="Chromosome"/>
</dbReference>
<feature type="binding site" evidence="2">
    <location>
        <position position="349"/>
    </location>
    <ligand>
        <name>Mn(2+)</name>
        <dbReference type="ChEBI" id="CHEBI:29035"/>
        <label>2</label>
    </ligand>
</feature>
<keyword evidence="2" id="KW-0464">Manganese</keyword>
<dbReference type="InterPro" id="IPR036264">
    <property type="entry name" value="Bact_exopeptidase_dim_dom"/>
</dbReference>
<protein>
    <submittedName>
        <fullName evidence="5">Amidohydrolase</fullName>
    </submittedName>
</protein>
<dbReference type="InterPro" id="IPR017439">
    <property type="entry name" value="Amidohydrolase"/>
</dbReference>
<dbReference type="GO" id="GO:0046872">
    <property type="term" value="F:metal ion binding"/>
    <property type="evidence" value="ECO:0007669"/>
    <property type="project" value="UniProtKB-KW"/>
</dbReference>
<comment type="cofactor">
    <cofactor evidence="2">
        <name>Mn(2+)</name>
        <dbReference type="ChEBI" id="CHEBI:29035"/>
    </cofactor>
    <text evidence="2">The Mn(2+) ion enhances activity.</text>
</comment>
<evidence type="ECO:0000313" key="4">
    <source>
        <dbReference type="EMBL" id="APF18945.1"/>
    </source>
</evidence>
<proteinExistence type="predicted"/>
<dbReference type="InterPro" id="IPR002933">
    <property type="entry name" value="Peptidase_M20"/>
</dbReference>
<evidence type="ECO:0000256" key="2">
    <source>
        <dbReference type="PIRSR" id="PIRSR005962-1"/>
    </source>
</evidence>
<dbReference type="EMBL" id="CM001402">
    <property type="protein sequence ID" value="EHO42904.1"/>
    <property type="molecule type" value="Genomic_DNA"/>
</dbReference>
<accession>H1XVK4</accession>
<evidence type="ECO:0000313" key="7">
    <source>
        <dbReference type="Proteomes" id="UP000183868"/>
    </source>
</evidence>
<dbReference type="CDD" id="cd03886">
    <property type="entry name" value="M20_Acy1"/>
    <property type="match status" value="1"/>
</dbReference>
<dbReference type="STRING" id="880073.Cabys_2196"/>
<sequence length="386" mass="42958">MINSENLYQLWQYLHQNPELSFKEHHTTQFIARTLKNWGITFRRFKNLETGGYADVGSGGPVVAYRAEIDALPIEENPAHSVISHNRGVMHACGHDYHTTIGLGLLKYFSEKPQKTGGRLRVIFQPGEEAAPGGAEKVLAENIWQDVKGILTVHTQPQTPVGTFSLFRGAVQASSTSVKILLKGPGGHTSRPFESVDLINVAGQYITQLQSYVKQKTDVRDAVAFAFGSINGGETHNIIPDKIFLWGTLRTLDNEVLARCLKHIQHFSSSFAKLFDIQIDVQFPTICPAVINDANLVRKFYDFMQEQNLEQQIQMPEKPSMGSDDFSFYLKKAPGLYLIMGGGGKGALHSPDLEMDQALIDSALEVLSGFISYLFKETPIKTEKKT</sequence>
<keyword evidence="2" id="KW-0479">Metal-binding</keyword>
<dbReference type="Pfam" id="PF01546">
    <property type="entry name" value="Peptidase_M20"/>
    <property type="match status" value="1"/>
</dbReference>
<dbReference type="Pfam" id="PF07687">
    <property type="entry name" value="M20_dimer"/>
    <property type="match status" value="1"/>
</dbReference>